<dbReference type="RefSeq" id="WP_189767157.1">
    <property type="nucleotide sequence ID" value="NZ_BNCK01000001.1"/>
</dbReference>
<feature type="transmembrane region" description="Helical" evidence="1">
    <location>
        <begin position="333"/>
        <end position="352"/>
    </location>
</feature>
<keyword evidence="1" id="KW-0812">Transmembrane</keyword>
<feature type="transmembrane region" description="Helical" evidence="1">
    <location>
        <begin position="197"/>
        <end position="225"/>
    </location>
</feature>
<feature type="transmembrane region" description="Helical" evidence="1">
    <location>
        <begin position="364"/>
        <end position="384"/>
    </location>
</feature>
<name>A0A919BBK3_9GAMM</name>
<keyword evidence="3" id="KW-1185">Reference proteome</keyword>
<evidence type="ECO:0000313" key="2">
    <source>
        <dbReference type="EMBL" id="GHF80955.1"/>
    </source>
</evidence>
<dbReference type="EMBL" id="BNCK01000001">
    <property type="protein sequence ID" value="GHF80955.1"/>
    <property type="molecule type" value="Genomic_DNA"/>
</dbReference>
<keyword evidence="1" id="KW-1133">Transmembrane helix</keyword>
<feature type="transmembrane region" description="Helical" evidence="1">
    <location>
        <begin position="24"/>
        <end position="42"/>
    </location>
</feature>
<dbReference type="Proteomes" id="UP000623842">
    <property type="component" value="Unassembled WGS sequence"/>
</dbReference>
<reference evidence="2" key="1">
    <citation type="journal article" date="2014" name="Int. J. Syst. Evol. Microbiol.">
        <title>Complete genome sequence of Corynebacterium casei LMG S-19264T (=DSM 44701T), isolated from a smear-ripened cheese.</title>
        <authorList>
            <consortium name="US DOE Joint Genome Institute (JGI-PGF)"/>
            <person name="Walter F."/>
            <person name="Albersmeier A."/>
            <person name="Kalinowski J."/>
            <person name="Ruckert C."/>
        </authorList>
    </citation>
    <scope>NUCLEOTIDE SEQUENCE</scope>
    <source>
        <strain evidence="2">KCTC 42731</strain>
    </source>
</reference>
<accession>A0A919BBK3</accession>
<reference evidence="2" key="2">
    <citation type="submission" date="2020-09" db="EMBL/GenBank/DDBJ databases">
        <authorList>
            <person name="Sun Q."/>
            <person name="Kim S."/>
        </authorList>
    </citation>
    <scope>NUCLEOTIDE SEQUENCE</scope>
    <source>
        <strain evidence="2">KCTC 42731</strain>
    </source>
</reference>
<comment type="caution">
    <text evidence="2">The sequence shown here is derived from an EMBL/GenBank/DDBJ whole genome shotgun (WGS) entry which is preliminary data.</text>
</comment>
<dbReference type="AlphaFoldDB" id="A0A919BBK3"/>
<gene>
    <name evidence="2" type="ORF">GCM10017161_05340</name>
</gene>
<feature type="transmembrane region" description="Helical" evidence="1">
    <location>
        <begin position="91"/>
        <end position="109"/>
    </location>
</feature>
<feature type="transmembrane region" description="Helical" evidence="1">
    <location>
        <begin position="162"/>
        <end position="185"/>
    </location>
</feature>
<evidence type="ECO:0000256" key="1">
    <source>
        <dbReference type="SAM" id="Phobius"/>
    </source>
</evidence>
<sequence>MFGAAIILLSLSIAIKYEKLGFYAAYTFFCYTLIALAGLEGIEAAFQINIKPSDTHLYYTGYNSPWEYISDYLFYYYPASLKLLTHPFDNIYYALVVQCAFMAFAIIWSLRKSNSMFYCLVLISHTVIYLSVNLFKDNYFLIVCLLAIGVVSRLKSKFVSSIAILTSIWAMMLVRPFAFLFLPLSGTPFVFTNASKWLKIIFWGGSIIAMGAILVTQWGVIMYVASSWSDEASVGTSGISIASLPKVILGPTPFHYFYHKDHFVQPFLDSQAVVLTFLHYVYYAALTWFIVVLPKNIKSWYQSVFQSPAAVFAFALGMAILVIYMVAYGSADVRQRAIILTLLFLSISLPFTEQNKPFDTSLTAIETSAFVGIFGLLFVVSLFAI</sequence>
<feature type="transmembrane region" description="Helical" evidence="1">
    <location>
        <begin position="305"/>
        <end position="327"/>
    </location>
</feature>
<keyword evidence="1" id="KW-0472">Membrane</keyword>
<evidence type="ECO:0000313" key="3">
    <source>
        <dbReference type="Proteomes" id="UP000623842"/>
    </source>
</evidence>
<feature type="transmembrane region" description="Helical" evidence="1">
    <location>
        <begin position="139"/>
        <end position="156"/>
    </location>
</feature>
<organism evidence="2 3">
    <name type="scientific">Thalassotalea marina</name>
    <dbReference type="NCBI Taxonomy" id="1673741"/>
    <lineage>
        <taxon>Bacteria</taxon>
        <taxon>Pseudomonadati</taxon>
        <taxon>Pseudomonadota</taxon>
        <taxon>Gammaproteobacteria</taxon>
        <taxon>Alteromonadales</taxon>
        <taxon>Colwelliaceae</taxon>
        <taxon>Thalassotalea</taxon>
    </lineage>
</organism>
<feature type="transmembrane region" description="Helical" evidence="1">
    <location>
        <begin position="272"/>
        <end position="293"/>
    </location>
</feature>
<protein>
    <submittedName>
        <fullName evidence="2">Uncharacterized protein</fullName>
    </submittedName>
</protein>
<proteinExistence type="predicted"/>